<dbReference type="AlphaFoldDB" id="A0A1I7BCS7"/>
<dbReference type="RefSeq" id="WP_090251465.1">
    <property type="nucleotide sequence ID" value="NZ_FPAS01000005.1"/>
</dbReference>
<name>A0A1I7BCS7_9FLAO</name>
<sequence length="107" mass="12644">MKIRIKKVYSKTEATIKLSWLRSIDVTVPTRHVMYMCSDPLRWNEIDQINFNKETLKEVVSDLLDLEVEHNAVLAEMFLKISGNHPNKFENEFVKQMIVNHELNNKN</sequence>
<protein>
    <submittedName>
        <fullName evidence="1">Uncharacterized protein</fullName>
    </submittedName>
</protein>
<gene>
    <name evidence="1" type="ORF">SAMN05216474_2687</name>
</gene>
<dbReference type="EMBL" id="FPAS01000005">
    <property type="protein sequence ID" value="SFT85003.1"/>
    <property type="molecule type" value="Genomic_DNA"/>
</dbReference>
<accession>A0A1I7BCS7</accession>
<keyword evidence="2" id="KW-1185">Reference proteome</keyword>
<proteinExistence type="predicted"/>
<evidence type="ECO:0000313" key="2">
    <source>
        <dbReference type="Proteomes" id="UP000236454"/>
    </source>
</evidence>
<evidence type="ECO:0000313" key="1">
    <source>
        <dbReference type="EMBL" id="SFT85003.1"/>
    </source>
</evidence>
<organism evidence="1 2">
    <name type="scientific">Lishizhenia tianjinensis</name>
    <dbReference type="NCBI Taxonomy" id="477690"/>
    <lineage>
        <taxon>Bacteria</taxon>
        <taxon>Pseudomonadati</taxon>
        <taxon>Bacteroidota</taxon>
        <taxon>Flavobacteriia</taxon>
        <taxon>Flavobacteriales</taxon>
        <taxon>Crocinitomicaceae</taxon>
        <taxon>Lishizhenia</taxon>
    </lineage>
</organism>
<reference evidence="1 2" key="1">
    <citation type="submission" date="2016-10" db="EMBL/GenBank/DDBJ databases">
        <authorList>
            <person name="de Groot N.N."/>
        </authorList>
    </citation>
    <scope>NUCLEOTIDE SEQUENCE [LARGE SCALE GENOMIC DNA]</scope>
    <source>
        <strain evidence="1 2">CGMCC 1.7005</strain>
    </source>
</reference>
<dbReference type="STRING" id="477690.SAMN05216474_2687"/>
<dbReference type="Proteomes" id="UP000236454">
    <property type="component" value="Unassembled WGS sequence"/>
</dbReference>